<dbReference type="Gene3D" id="3.40.50.1820">
    <property type="entry name" value="alpha/beta hydrolase"/>
    <property type="match status" value="1"/>
</dbReference>
<dbReference type="SUPFAM" id="SSF53474">
    <property type="entry name" value="alpha/beta-Hydrolases"/>
    <property type="match status" value="1"/>
</dbReference>
<evidence type="ECO:0000313" key="2">
    <source>
        <dbReference type="Proteomes" id="UP000309848"/>
    </source>
</evidence>
<dbReference type="Proteomes" id="UP000309848">
    <property type="component" value="Unassembled WGS sequence"/>
</dbReference>
<evidence type="ECO:0000313" key="1">
    <source>
        <dbReference type="EMBL" id="TGX38287.1"/>
    </source>
</evidence>
<keyword evidence="2" id="KW-1185">Reference proteome</keyword>
<dbReference type="AlphaFoldDB" id="A0A4S1WA37"/>
<comment type="caution">
    <text evidence="1">The sequence shown here is derived from an EMBL/GenBank/DDBJ whole genome shotgun (WGS) entry which is preliminary data.</text>
</comment>
<evidence type="ECO:0008006" key="3">
    <source>
        <dbReference type="Google" id="ProtNLM"/>
    </source>
</evidence>
<reference evidence="1 2" key="1">
    <citation type="submission" date="2019-04" db="EMBL/GenBank/DDBJ databases">
        <title>Sphingomonas psychrotolerans sp. nov., isolated from soil in the Tianshan Mountains, Xinjiang, China.</title>
        <authorList>
            <person name="Luo Y."/>
            <person name="Sheng H."/>
        </authorList>
    </citation>
    <scope>NUCLEOTIDE SEQUENCE [LARGE SCALE GENOMIC DNA]</scope>
    <source>
        <strain evidence="1 2">KIS18-15</strain>
    </source>
</reference>
<protein>
    <recommendedName>
        <fullName evidence="3">Dienelactone hydrolase domain-containing protein</fullName>
    </recommendedName>
</protein>
<dbReference type="RefSeq" id="WP_166745738.1">
    <property type="nucleotide sequence ID" value="NZ_JAASQM010000003.1"/>
</dbReference>
<accession>A0A4S1WA37</accession>
<organism evidence="1 2">
    <name type="scientific">Sphingomonas naasensis</name>
    <dbReference type="NCBI Taxonomy" id="1344951"/>
    <lineage>
        <taxon>Bacteria</taxon>
        <taxon>Pseudomonadati</taxon>
        <taxon>Pseudomonadota</taxon>
        <taxon>Alphaproteobacteria</taxon>
        <taxon>Sphingomonadales</taxon>
        <taxon>Sphingomonadaceae</taxon>
        <taxon>Sphingomonas</taxon>
    </lineage>
</organism>
<sequence>MVYMDALTTAVSAPAVPAARAALGNAFVAAGWNRAQAEGALNTLSDPAAVSLYTVEANDVLARVKVPILALYAANDAVISTRRSIPEARLALRGNPDATVIEVPDVNHGFQQLESEASGKSEYKGWPISDPKTLNLIDQWLAKRLLRAGHD</sequence>
<name>A0A4S1WA37_9SPHN</name>
<gene>
    <name evidence="1" type="ORF">E5A74_18885</name>
</gene>
<proteinExistence type="predicted"/>
<dbReference type="EMBL" id="SRXU01000010">
    <property type="protein sequence ID" value="TGX38287.1"/>
    <property type="molecule type" value="Genomic_DNA"/>
</dbReference>
<dbReference type="InterPro" id="IPR029058">
    <property type="entry name" value="AB_hydrolase_fold"/>
</dbReference>